<organism evidence="5 6">
    <name type="scientific">Gordonia amarae NBRC 15530</name>
    <dbReference type="NCBI Taxonomy" id="1075090"/>
    <lineage>
        <taxon>Bacteria</taxon>
        <taxon>Bacillati</taxon>
        <taxon>Actinomycetota</taxon>
        <taxon>Actinomycetes</taxon>
        <taxon>Mycobacteriales</taxon>
        <taxon>Gordoniaceae</taxon>
        <taxon>Gordonia</taxon>
    </lineage>
</organism>
<evidence type="ECO:0000256" key="2">
    <source>
        <dbReference type="ARBA" id="ARBA00023125"/>
    </source>
</evidence>
<proteinExistence type="predicted"/>
<accession>G7GT21</accession>
<dbReference type="SUPFAM" id="SSF55718">
    <property type="entry name" value="SCP-like"/>
    <property type="match status" value="1"/>
</dbReference>
<evidence type="ECO:0000256" key="1">
    <source>
        <dbReference type="ARBA" id="ARBA00023015"/>
    </source>
</evidence>
<dbReference type="SUPFAM" id="SSF46785">
    <property type="entry name" value="Winged helix' DNA-binding domain"/>
    <property type="match status" value="1"/>
</dbReference>
<keyword evidence="6" id="KW-1185">Reference proteome</keyword>
<keyword evidence="3" id="KW-0804">Transcription</keyword>
<dbReference type="Proteomes" id="UP000006023">
    <property type="component" value="Unassembled WGS sequence"/>
</dbReference>
<feature type="domain" description="HTH hxlR-type" evidence="4">
    <location>
        <begin position="12"/>
        <end position="107"/>
    </location>
</feature>
<evidence type="ECO:0000313" key="5">
    <source>
        <dbReference type="EMBL" id="GAB06746.1"/>
    </source>
</evidence>
<keyword evidence="1" id="KW-0805">Transcription regulation</keyword>
<dbReference type="AlphaFoldDB" id="G7GT21"/>
<dbReference type="EMBL" id="BAED01000059">
    <property type="protein sequence ID" value="GAB06746.1"/>
    <property type="molecule type" value="Genomic_DNA"/>
</dbReference>
<dbReference type="Pfam" id="PF01638">
    <property type="entry name" value="HxlR"/>
    <property type="match status" value="1"/>
</dbReference>
<dbReference type="PANTHER" id="PTHR33204:SF18">
    <property type="entry name" value="TRANSCRIPTIONAL REGULATORY PROTEIN"/>
    <property type="match status" value="1"/>
</dbReference>
<sequence>MLHTMAGYGQFCPVAKAMEVLDERWTILIVRELLLGSRHFNEIRRGVPRMSPALLTKRLRGLERAGVLTRDEVDGRSRYILTEMGLELFEVVEALSRWGTRWVGELGDVDLDPHLLMWDMRRTISVESWPRTRTMVEFGFGDITGKAARWWLVVNSGTVEVCDFDPGYDLTARVDTDLRTLIEVWRGDIDWATALHTDRLTIRADPVVRRELPAWIGQGISAATPRPGRSSIEQLTFASSDEQPL</sequence>
<dbReference type="InterPro" id="IPR011991">
    <property type="entry name" value="ArsR-like_HTH"/>
</dbReference>
<dbReference type="InterPro" id="IPR036527">
    <property type="entry name" value="SCP2_sterol-bd_dom_sf"/>
</dbReference>
<name>G7GT21_9ACTN</name>
<gene>
    <name evidence="5" type="ORF">GOAMR_59_00470</name>
</gene>
<dbReference type="GO" id="GO:0003677">
    <property type="term" value="F:DNA binding"/>
    <property type="evidence" value="ECO:0007669"/>
    <property type="project" value="UniProtKB-KW"/>
</dbReference>
<evidence type="ECO:0000313" key="6">
    <source>
        <dbReference type="Proteomes" id="UP000006023"/>
    </source>
</evidence>
<dbReference type="InterPro" id="IPR036390">
    <property type="entry name" value="WH_DNA-bd_sf"/>
</dbReference>
<protein>
    <submittedName>
        <fullName evidence="5">Putative HxlR family transcriptional regulator</fullName>
    </submittedName>
</protein>
<keyword evidence="2" id="KW-0238">DNA-binding</keyword>
<evidence type="ECO:0000259" key="4">
    <source>
        <dbReference type="PROSITE" id="PS51118"/>
    </source>
</evidence>
<dbReference type="eggNOG" id="COG1733">
    <property type="taxonomic scope" value="Bacteria"/>
</dbReference>
<dbReference type="Gene3D" id="1.10.10.10">
    <property type="entry name" value="Winged helix-like DNA-binding domain superfamily/Winged helix DNA-binding domain"/>
    <property type="match status" value="1"/>
</dbReference>
<comment type="caution">
    <text evidence="5">The sequence shown here is derived from an EMBL/GenBank/DDBJ whole genome shotgun (WGS) entry which is preliminary data.</text>
</comment>
<reference evidence="5 6" key="1">
    <citation type="submission" date="2011-11" db="EMBL/GenBank/DDBJ databases">
        <title>Whole genome shotgun sequence of Gordonia amarae NBRC 15530.</title>
        <authorList>
            <person name="Takarada H."/>
            <person name="Hosoyama A."/>
            <person name="Tsuchikane K."/>
            <person name="Katsumata H."/>
            <person name="Yamazaki S."/>
            <person name="Fujita N."/>
        </authorList>
    </citation>
    <scope>NUCLEOTIDE SEQUENCE [LARGE SCALE GENOMIC DNA]</scope>
    <source>
        <strain evidence="5 6">NBRC 15530</strain>
    </source>
</reference>
<dbReference type="PROSITE" id="PS51118">
    <property type="entry name" value="HTH_HXLR"/>
    <property type="match status" value="1"/>
</dbReference>
<dbReference type="InterPro" id="IPR036388">
    <property type="entry name" value="WH-like_DNA-bd_sf"/>
</dbReference>
<dbReference type="STRING" id="1075090.GOAMR_59_00470"/>
<evidence type="ECO:0000256" key="3">
    <source>
        <dbReference type="ARBA" id="ARBA00023163"/>
    </source>
</evidence>
<dbReference type="InterPro" id="IPR002577">
    <property type="entry name" value="HTH_HxlR"/>
</dbReference>
<dbReference type="CDD" id="cd00090">
    <property type="entry name" value="HTH_ARSR"/>
    <property type="match status" value="1"/>
</dbReference>
<dbReference type="PANTHER" id="PTHR33204">
    <property type="entry name" value="TRANSCRIPTIONAL REGULATOR, MARR FAMILY"/>
    <property type="match status" value="1"/>
</dbReference>